<evidence type="ECO:0000313" key="3">
    <source>
        <dbReference type="Proteomes" id="UP000184330"/>
    </source>
</evidence>
<dbReference type="STRING" id="576137.A0A1L7XLX9"/>
<keyword evidence="3" id="KW-1185">Reference proteome</keyword>
<dbReference type="AlphaFoldDB" id="A0A1L7XLX9"/>
<dbReference type="Proteomes" id="UP000184330">
    <property type="component" value="Unassembled WGS sequence"/>
</dbReference>
<feature type="compositionally biased region" description="Basic and acidic residues" evidence="1">
    <location>
        <begin position="410"/>
        <end position="428"/>
    </location>
</feature>
<name>A0A1L7XLX9_9HELO</name>
<dbReference type="OrthoDB" id="3882355at2759"/>
<organism evidence="2 3">
    <name type="scientific">Phialocephala subalpina</name>
    <dbReference type="NCBI Taxonomy" id="576137"/>
    <lineage>
        <taxon>Eukaryota</taxon>
        <taxon>Fungi</taxon>
        <taxon>Dikarya</taxon>
        <taxon>Ascomycota</taxon>
        <taxon>Pezizomycotina</taxon>
        <taxon>Leotiomycetes</taxon>
        <taxon>Helotiales</taxon>
        <taxon>Mollisiaceae</taxon>
        <taxon>Phialocephala</taxon>
        <taxon>Phialocephala fortinii species complex</taxon>
    </lineage>
</organism>
<feature type="compositionally biased region" description="Pro residues" evidence="1">
    <location>
        <begin position="438"/>
        <end position="447"/>
    </location>
</feature>
<evidence type="ECO:0000313" key="2">
    <source>
        <dbReference type="EMBL" id="CZR66039.1"/>
    </source>
</evidence>
<dbReference type="EMBL" id="FJOG01000034">
    <property type="protein sequence ID" value="CZR66039.1"/>
    <property type="molecule type" value="Genomic_DNA"/>
</dbReference>
<evidence type="ECO:0000256" key="1">
    <source>
        <dbReference type="SAM" id="MobiDB-lite"/>
    </source>
</evidence>
<feature type="region of interest" description="Disordered" evidence="1">
    <location>
        <begin position="385"/>
        <end position="472"/>
    </location>
</feature>
<proteinExistence type="predicted"/>
<sequence length="543" mass="60599">MDHERRIDKFKGSDVAYIRYLETQLEGTRRHVSQLCQSLPRPQYPASPPDSFAGLLEGLSNDGSECTPWDTSFQTQGSVQGSIDVNVLDGTVPSCKDVREELKFIEYNVTKEKIRNEKPQWRSEIDKLLADVPVASRWVDKREELDLSDAQNHLALTVLLRRPWRVTSSPDDSCHSGSSTNGLLDCAKTYANATKDTQCLAKIATNLALFQELILVSLCVVLVEIGVSEDHVDPVMKLCWASEKKQEKEPDRKTLRRNRRGARWVNRCIGKLSESGWGLRSTEIFLLGGRSVNMYGRFSDFTQESFSLFTAELVDPTYTTPYQETPDWLPYNIPCIIKRLFGDALELCKICKILGYSEKAQALFEGLPLEYDRYVQSATHEHCFQRAANTHGKKRPLPYSPRDKKRQRPTRTDNGAKHTAKKASEKKRNQGTSAGQPRDPPADPQAPSPLTSALNTSEPPTQLPVSSGFTDGSGFDARSMMAMGFDVTSMMEMGFDMSLVMEPGLLSSSPDADPHLDKVQHVEGNGIALPAWTSTSPIVTSAF</sequence>
<reference evidence="2 3" key="1">
    <citation type="submission" date="2016-03" db="EMBL/GenBank/DDBJ databases">
        <authorList>
            <person name="Ploux O."/>
        </authorList>
    </citation>
    <scope>NUCLEOTIDE SEQUENCE [LARGE SCALE GENOMIC DNA]</scope>
    <source>
        <strain evidence="2 3">UAMH 11012</strain>
    </source>
</reference>
<feature type="compositionally biased region" description="Polar residues" evidence="1">
    <location>
        <begin position="450"/>
        <end position="470"/>
    </location>
</feature>
<gene>
    <name evidence="2" type="ORF">PAC_15940</name>
</gene>
<protein>
    <submittedName>
        <fullName evidence="2">Uncharacterized protein</fullName>
    </submittedName>
</protein>
<accession>A0A1L7XLX9</accession>